<name>A0ABR9AJS4_9BACT</name>
<sequence length="134" mass="14855">MNQFEGNIVQIHSCGQLSIVTVELLDRNKVQSIIIDTSDTAPYLVLDTPVFVLFKETEVAISPEENPKISLQNRFRGKITAIEKGELLVRLSIETAAGNLVSMISKTALTDLDLFINDWVTALVKLNEITLSPK</sequence>
<dbReference type="InterPro" id="IPR005116">
    <property type="entry name" value="Transp-assoc_OB_typ1"/>
</dbReference>
<keyword evidence="5" id="KW-1185">Reference proteome</keyword>
<comment type="caution">
    <text evidence="4">The sequence shown here is derived from an EMBL/GenBank/DDBJ whole genome shotgun (WGS) entry which is preliminary data.</text>
</comment>
<dbReference type="PROSITE" id="PS51866">
    <property type="entry name" value="MOP"/>
    <property type="match status" value="1"/>
</dbReference>
<organism evidence="4 5">
    <name type="scientific">Echinicola arenosa</name>
    <dbReference type="NCBI Taxonomy" id="2774144"/>
    <lineage>
        <taxon>Bacteria</taxon>
        <taxon>Pseudomonadati</taxon>
        <taxon>Bacteroidota</taxon>
        <taxon>Cytophagia</taxon>
        <taxon>Cytophagales</taxon>
        <taxon>Cyclobacteriaceae</taxon>
        <taxon>Echinicola</taxon>
    </lineage>
</organism>
<evidence type="ECO:0000313" key="4">
    <source>
        <dbReference type="EMBL" id="MBD8489056.1"/>
    </source>
</evidence>
<dbReference type="Gene3D" id="2.40.50.100">
    <property type="match status" value="2"/>
</dbReference>
<reference evidence="4 5" key="1">
    <citation type="submission" date="2020-09" db="EMBL/GenBank/DDBJ databases">
        <title>Echinicola sp. CAU 1574 isolated from sand of Sido Beach.</title>
        <authorList>
            <person name="Kim W."/>
        </authorList>
    </citation>
    <scope>NUCLEOTIDE SEQUENCE [LARGE SCALE GENOMIC DNA]</scope>
    <source>
        <strain evidence="4 5">CAU 1574</strain>
    </source>
</reference>
<dbReference type="InterPro" id="IPR004606">
    <property type="entry name" value="Mop_domain"/>
</dbReference>
<evidence type="ECO:0000259" key="3">
    <source>
        <dbReference type="PROSITE" id="PS51866"/>
    </source>
</evidence>
<dbReference type="Pfam" id="PF03459">
    <property type="entry name" value="TOBE"/>
    <property type="match status" value="1"/>
</dbReference>
<accession>A0ABR9AJS4</accession>
<evidence type="ECO:0000256" key="2">
    <source>
        <dbReference type="PROSITE-ProRule" id="PRU01213"/>
    </source>
</evidence>
<dbReference type="SUPFAM" id="SSF50331">
    <property type="entry name" value="MOP-like"/>
    <property type="match status" value="1"/>
</dbReference>
<protein>
    <submittedName>
        <fullName evidence="4">TOBE domain-containing protein</fullName>
    </submittedName>
</protein>
<proteinExistence type="predicted"/>
<dbReference type="RefSeq" id="WP_192009947.1">
    <property type="nucleotide sequence ID" value="NZ_JACYTQ010000003.1"/>
</dbReference>
<feature type="domain" description="Mop" evidence="3">
    <location>
        <begin position="68"/>
        <end position="133"/>
    </location>
</feature>
<gene>
    <name evidence="4" type="ORF">IFO69_09890</name>
</gene>
<keyword evidence="1 2" id="KW-0500">Molybdenum</keyword>
<evidence type="ECO:0000256" key="1">
    <source>
        <dbReference type="ARBA" id="ARBA00022505"/>
    </source>
</evidence>
<evidence type="ECO:0000313" key="5">
    <source>
        <dbReference type="Proteomes" id="UP000647133"/>
    </source>
</evidence>
<dbReference type="InterPro" id="IPR008995">
    <property type="entry name" value="Mo/tungstate-bd_C_term_dom"/>
</dbReference>
<dbReference type="EMBL" id="JACYTQ010000003">
    <property type="protein sequence ID" value="MBD8489056.1"/>
    <property type="molecule type" value="Genomic_DNA"/>
</dbReference>
<dbReference type="Proteomes" id="UP000647133">
    <property type="component" value="Unassembled WGS sequence"/>
</dbReference>